<evidence type="ECO:0000313" key="2">
    <source>
        <dbReference type="Proteomes" id="UP000283442"/>
    </source>
</evidence>
<dbReference type="AlphaFoldDB" id="A0A414NZD2"/>
<comment type="caution">
    <text evidence="1">The sequence shown here is derived from an EMBL/GenBank/DDBJ whole genome shotgun (WGS) entry which is preliminary data.</text>
</comment>
<sequence length="100" mass="11057">MGRRKGLPLSSAWPAAKLIFYLLTHPCGKLNALRLNDASLQGFWLAKNKFLTQTAKAPLSDSPFLTSSKLASRFFVFFVAQNSLRSFARGKRGGRPARSV</sequence>
<dbReference type="Proteomes" id="UP000283442">
    <property type="component" value="Unassembled WGS sequence"/>
</dbReference>
<gene>
    <name evidence="1" type="ORF">DW674_00100</name>
</gene>
<protein>
    <submittedName>
        <fullName evidence="1">Uncharacterized protein</fullName>
    </submittedName>
</protein>
<dbReference type="EMBL" id="QRHE01000001">
    <property type="protein sequence ID" value="RHF53306.1"/>
    <property type="molecule type" value="Genomic_DNA"/>
</dbReference>
<name>A0A414NZD2_9FIRM</name>
<evidence type="ECO:0000313" key="1">
    <source>
        <dbReference type="EMBL" id="RHF53306.1"/>
    </source>
</evidence>
<organism evidence="1 2">
    <name type="scientific">Mitsuokella multacida</name>
    <dbReference type="NCBI Taxonomy" id="52226"/>
    <lineage>
        <taxon>Bacteria</taxon>
        <taxon>Bacillati</taxon>
        <taxon>Bacillota</taxon>
        <taxon>Negativicutes</taxon>
        <taxon>Selenomonadales</taxon>
        <taxon>Selenomonadaceae</taxon>
        <taxon>Mitsuokella</taxon>
    </lineage>
</organism>
<accession>A0A414NZD2</accession>
<proteinExistence type="predicted"/>
<reference evidence="1 2" key="1">
    <citation type="submission" date="2018-08" db="EMBL/GenBank/DDBJ databases">
        <title>A genome reference for cultivated species of the human gut microbiota.</title>
        <authorList>
            <person name="Zou Y."/>
            <person name="Xue W."/>
            <person name="Luo G."/>
        </authorList>
    </citation>
    <scope>NUCLEOTIDE SEQUENCE [LARGE SCALE GENOMIC DNA]</scope>
    <source>
        <strain evidence="1 2">AM25-21AC</strain>
    </source>
</reference>